<protein>
    <submittedName>
        <fullName evidence="2">Uncharacterized protein</fullName>
    </submittedName>
</protein>
<accession>A0ABR8RLQ8</accession>
<gene>
    <name evidence="2" type="ORF">H9653_11755</name>
</gene>
<evidence type="ECO:0000256" key="1">
    <source>
        <dbReference type="SAM" id="Phobius"/>
    </source>
</evidence>
<sequence length="181" mass="20630">MLFEFIATIAAGFGMAGIALIITHLSKLAGKKAPRWLIPLFGAIGIFGFQISQEYSWFEQQTAQLPNGVHVVKKVEQSTWFRPWSYIKPQTFRFMAADSGHARANADNPDVYLVNLYLFERRRSVQQVPQVIDCAAPARADYVLQEKDSKLSIDEHVKQTTKWRPLEKNDPLYINVCINKS</sequence>
<dbReference type="EMBL" id="JACSQR010000051">
    <property type="protein sequence ID" value="MBD7948676.1"/>
    <property type="molecule type" value="Genomic_DNA"/>
</dbReference>
<keyword evidence="1" id="KW-1133">Transmembrane helix</keyword>
<keyword evidence="3" id="KW-1185">Reference proteome</keyword>
<evidence type="ECO:0000313" key="2">
    <source>
        <dbReference type="EMBL" id="MBD7948676.1"/>
    </source>
</evidence>
<feature type="transmembrane region" description="Helical" evidence="1">
    <location>
        <begin position="37"/>
        <end position="58"/>
    </location>
</feature>
<name>A0ABR8RLQ8_9GAMM</name>
<proteinExistence type="predicted"/>
<keyword evidence="1" id="KW-0812">Transmembrane</keyword>
<dbReference type="Proteomes" id="UP000606724">
    <property type="component" value="Unassembled WGS sequence"/>
</dbReference>
<comment type="caution">
    <text evidence="2">The sequence shown here is derived from an EMBL/GenBank/DDBJ whole genome shotgun (WGS) entry which is preliminary data.</text>
</comment>
<dbReference type="RefSeq" id="WP_191692503.1">
    <property type="nucleotide sequence ID" value="NZ_JACSQR010000051.1"/>
</dbReference>
<feature type="transmembrane region" description="Helical" evidence="1">
    <location>
        <begin position="6"/>
        <end position="25"/>
    </location>
</feature>
<keyword evidence="1" id="KW-0472">Membrane</keyword>
<reference evidence="2 3" key="1">
    <citation type="submission" date="2020-08" db="EMBL/GenBank/DDBJ databases">
        <title>A Genomic Blueprint of the Chicken Gut Microbiome.</title>
        <authorList>
            <person name="Gilroy R."/>
            <person name="Ravi A."/>
            <person name="Getino M."/>
            <person name="Pursley I."/>
            <person name="Horton D.L."/>
            <person name="Alikhan N.-F."/>
            <person name="Baker D."/>
            <person name="Gharbi K."/>
            <person name="Hall N."/>
            <person name="Watson M."/>
            <person name="Adriaenssens E.M."/>
            <person name="Foster-Nyarko E."/>
            <person name="Jarju S."/>
            <person name="Secka A."/>
            <person name="Antonio M."/>
            <person name="Oren A."/>
            <person name="Chaudhuri R."/>
            <person name="La Ragione R.M."/>
            <person name="Hildebrand F."/>
            <person name="Pallen M.J."/>
        </authorList>
    </citation>
    <scope>NUCLEOTIDE SEQUENCE [LARGE SCALE GENOMIC DNA]</scope>
    <source>
        <strain evidence="2 3">Sa4CVA2</strain>
    </source>
</reference>
<evidence type="ECO:0000313" key="3">
    <source>
        <dbReference type="Proteomes" id="UP000606724"/>
    </source>
</evidence>
<organism evidence="2 3">
    <name type="scientific">Psychrobacter communis</name>
    <dbReference type="NCBI Taxonomy" id="2762238"/>
    <lineage>
        <taxon>Bacteria</taxon>
        <taxon>Pseudomonadati</taxon>
        <taxon>Pseudomonadota</taxon>
        <taxon>Gammaproteobacteria</taxon>
        <taxon>Moraxellales</taxon>
        <taxon>Moraxellaceae</taxon>
        <taxon>Psychrobacter</taxon>
    </lineage>
</organism>